<reference evidence="1 2" key="1">
    <citation type="submission" date="2015-02" db="EMBL/GenBank/DDBJ databases">
        <title>Draft genome sequences of ten Microbacterium spp. with emphasis on heavy metal contaminated environments.</title>
        <authorList>
            <person name="Corretto E."/>
        </authorList>
    </citation>
    <scope>NUCLEOTIDE SEQUENCE [LARGE SCALE GENOMIC DNA]</scope>
    <source>
        <strain evidence="1 2">DSM 18659</strain>
    </source>
</reference>
<gene>
    <name evidence="1" type="ORF">RR49_00453</name>
</gene>
<proteinExistence type="predicted"/>
<organism evidence="1 2">
    <name type="scientific">Microbacterium ginsengisoli</name>
    <dbReference type="NCBI Taxonomy" id="400772"/>
    <lineage>
        <taxon>Bacteria</taxon>
        <taxon>Bacillati</taxon>
        <taxon>Actinomycetota</taxon>
        <taxon>Actinomycetes</taxon>
        <taxon>Micrococcales</taxon>
        <taxon>Microbacteriaceae</taxon>
        <taxon>Microbacterium</taxon>
    </lineage>
</organism>
<evidence type="ECO:0000313" key="1">
    <source>
        <dbReference type="EMBL" id="KJL40062.1"/>
    </source>
</evidence>
<accession>A0A0F0LXT8</accession>
<dbReference type="Proteomes" id="UP000033451">
    <property type="component" value="Unassembled WGS sequence"/>
</dbReference>
<dbReference type="STRING" id="400772.RR49_00453"/>
<evidence type="ECO:0000313" key="2">
    <source>
        <dbReference type="Proteomes" id="UP000033451"/>
    </source>
</evidence>
<dbReference type="EMBL" id="JYIY01000054">
    <property type="protein sequence ID" value="KJL40062.1"/>
    <property type="molecule type" value="Genomic_DNA"/>
</dbReference>
<comment type="caution">
    <text evidence="1">The sequence shown here is derived from an EMBL/GenBank/DDBJ whole genome shotgun (WGS) entry which is preliminary data.</text>
</comment>
<name>A0A0F0LXT8_9MICO</name>
<keyword evidence="2" id="KW-1185">Reference proteome</keyword>
<dbReference type="PATRIC" id="fig|400772.4.peg.483"/>
<sequence>MPGAIVTLAGAVTVATIATALVTAGAATAARQRAVVAADAAAR</sequence>
<dbReference type="AlphaFoldDB" id="A0A0F0LXT8"/>
<dbReference type="RefSeq" id="WP_048809393.1">
    <property type="nucleotide sequence ID" value="NZ_JYIY01000054.1"/>
</dbReference>
<protein>
    <submittedName>
        <fullName evidence="1">Uncharacterized protein</fullName>
    </submittedName>
</protein>